<protein>
    <submittedName>
        <fullName evidence="3">MAP kinase kinase skh1/pek1</fullName>
    </submittedName>
</protein>
<organism evidence="3 4">
    <name type="scientific">Elsinoe australis</name>
    <dbReference type="NCBI Taxonomy" id="40998"/>
    <lineage>
        <taxon>Eukaryota</taxon>
        <taxon>Fungi</taxon>
        <taxon>Dikarya</taxon>
        <taxon>Ascomycota</taxon>
        <taxon>Pezizomycotina</taxon>
        <taxon>Dothideomycetes</taxon>
        <taxon>Dothideomycetidae</taxon>
        <taxon>Myriangiales</taxon>
        <taxon>Elsinoaceae</taxon>
        <taxon>Elsinoe</taxon>
    </lineage>
</organism>
<evidence type="ECO:0000256" key="1">
    <source>
        <dbReference type="SAM" id="MobiDB-lite"/>
    </source>
</evidence>
<dbReference type="GO" id="GO:0016301">
    <property type="term" value="F:kinase activity"/>
    <property type="evidence" value="ECO:0007669"/>
    <property type="project" value="UniProtKB-KW"/>
</dbReference>
<dbReference type="OrthoDB" id="271448at2759"/>
<evidence type="ECO:0000313" key="3">
    <source>
        <dbReference type="EMBL" id="PSK53912.1"/>
    </source>
</evidence>
<keyword evidence="3" id="KW-0418">Kinase</keyword>
<dbReference type="STRING" id="40998.A0A2P8A0B6"/>
<dbReference type="EMBL" id="NHZQ01000087">
    <property type="protein sequence ID" value="PSK53912.1"/>
    <property type="molecule type" value="Genomic_DNA"/>
</dbReference>
<keyword evidence="3" id="KW-0808">Transferase</keyword>
<comment type="caution">
    <text evidence="3">The sequence shown here is derived from an EMBL/GenBank/DDBJ whole genome shotgun (WGS) entry which is preliminary data.</text>
</comment>
<feature type="signal peptide" evidence="2">
    <location>
        <begin position="1"/>
        <end position="16"/>
    </location>
</feature>
<reference evidence="3 4" key="1">
    <citation type="submission" date="2017-05" db="EMBL/GenBank/DDBJ databases">
        <title>Draft genome sequence of Elsinoe australis.</title>
        <authorList>
            <person name="Cheng Q."/>
        </authorList>
    </citation>
    <scope>NUCLEOTIDE SEQUENCE [LARGE SCALE GENOMIC DNA]</scope>
    <source>
        <strain evidence="3 4">NL1</strain>
    </source>
</reference>
<feature type="chain" id="PRO_5015127956" evidence="2">
    <location>
        <begin position="17"/>
        <end position="381"/>
    </location>
</feature>
<name>A0A2P8A0B6_9PEZI</name>
<dbReference type="Proteomes" id="UP000243723">
    <property type="component" value="Unassembled WGS sequence"/>
</dbReference>
<feature type="region of interest" description="Disordered" evidence="1">
    <location>
        <begin position="103"/>
        <end position="122"/>
    </location>
</feature>
<keyword evidence="2" id="KW-0732">Signal</keyword>
<gene>
    <name evidence="3" type="ORF">B9Z65_7718</name>
</gene>
<keyword evidence="4" id="KW-1185">Reference proteome</keyword>
<evidence type="ECO:0000256" key="2">
    <source>
        <dbReference type="SAM" id="SignalP"/>
    </source>
</evidence>
<dbReference type="AlphaFoldDB" id="A0A2P8A0B6"/>
<proteinExistence type="predicted"/>
<accession>A0A2P8A0B6</accession>
<dbReference type="PANTHER" id="PTHR36578:SF1">
    <property type="entry name" value="APPLE DOMAIN-CONTAINING PROTEIN"/>
    <property type="match status" value="1"/>
</dbReference>
<dbReference type="PANTHER" id="PTHR36578">
    <property type="entry name" value="CHROMOSOME 15, WHOLE GENOME SHOTGUN SEQUENCE"/>
    <property type="match status" value="1"/>
</dbReference>
<evidence type="ECO:0000313" key="4">
    <source>
        <dbReference type="Proteomes" id="UP000243723"/>
    </source>
</evidence>
<sequence>MRTFLLTSALAALALAAPRPQDIEIDAVEAQGLGVADGPPLAAAATAEIPTYDADAAAASAAAEITAVAKRRRQASTVSPITTAITTTTTTIATTTASLTTTTTATTTSKDPSACTPLPKGSGPVSIPDEAKTFLSDPQYDAISNTADTPLGYSLAFSGLHGATEGNGYLGYYTLKTYNTIQCQQYCDKTDGCQGFNVYLERDPTVNPAPACKNSASTTTIKCSLWGLQVSATTATNEGQWRYDFNVVIVASNGYNSLAAPGPIDGYTGPIKLGGATQAPLLNGKDTYMGYKYYSGIYNPSQCTAACSAQNIYNQKHPRNDGTWDKCIFTNSYVLSKNNVPQGTYCSLYSDQWTKAVATNYGQYRGSDYYSVSQSYGWALN</sequence>